<proteinExistence type="predicted"/>
<dbReference type="RefSeq" id="WP_126641502.1">
    <property type="nucleotide sequence ID" value="NZ_BIFH01000034.1"/>
</dbReference>
<dbReference type="Proteomes" id="UP000286931">
    <property type="component" value="Unassembled WGS sequence"/>
</dbReference>
<dbReference type="EMBL" id="BIFH01000034">
    <property type="protein sequence ID" value="GCD99723.1"/>
    <property type="molecule type" value="Genomic_DNA"/>
</dbReference>
<reference evidence="1 2" key="1">
    <citation type="submission" date="2018-12" db="EMBL/GenBank/DDBJ databases">
        <title>Draft genome sequence of Embleya hyalina NBRC 13850T.</title>
        <authorList>
            <person name="Komaki H."/>
            <person name="Hosoyama A."/>
            <person name="Kimura A."/>
            <person name="Ichikawa N."/>
            <person name="Tamura T."/>
        </authorList>
    </citation>
    <scope>NUCLEOTIDE SEQUENCE [LARGE SCALE GENOMIC DNA]</scope>
    <source>
        <strain evidence="1 2">NBRC 13850</strain>
    </source>
</reference>
<evidence type="ECO:0000313" key="2">
    <source>
        <dbReference type="Proteomes" id="UP000286931"/>
    </source>
</evidence>
<evidence type="ECO:0000313" key="1">
    <source>
        <dbReference type="EMBL" id="GCD99723.1"/>
    </source>
</evidence>
<gene>
    <name evidence="1" type="ORF">EHYA_07445</name>
</gene>
<dbReference type="AlphaFoldDB" id="A0A401YYR1"/>
<accession>A0A401YYR1</accession>
<comment type="caution">
    <text evidence="1">The sequence shown here is derived from an EMBL/GenBank/DDBJ whole genome shotgun (WGS) entry which is preliminary data.</text>
</comment>
<protein>
    <submittedName>
        <fullName evidence="1">Uncharacterized protein</fullName>
    </submittedName>
</protein>
<dbReference type="OrthoDB" id="3431428at2"/>
<name>A0A401YYR1_9ACTN</name>
<keyword evidence="2" id="KW-1185">Reference proteome</keyword>
<organism evidence="1 2">
    <name type="scientific">Embleya hyalina</name>
    <dbReference type="NCBI Taxonomy" id="516124"/>
    <lineage>
        <taxon>Bacteria</taxon>
        <taxon>Bacillati</taxon>
        <taxon>Actinomycetota</taxon>
        <taxon>Actinomycetes</taxon>
        <taxon>Kitasatosporales</taxon>
        <taxon>Streptomycetaceae</taxon>
        <taxon>Embleya</taxon>
    </lineage>
</organism>
<sequence>MTAEHAEWGDEPLLAMPPLKIRALREAVAVLSPTYLPEFQQEEDEALDWVAENLQPNAVRLFLRKWAVFVAIERRPALARRLRELERVVARSHDPEEIREAGTEIGRLRAEAHREIAGE</sequence>